<dbReference type="GO" id="GO:0016787">
    <property type="term" value="F:hydrolase activity"/>
    <property type="evidence" value="ECO:0007669"/>
    <property type="project" value="InterPro"/>
</dbReference>
<proteinExistence type="predicted"/>
<dbReference type="PANTHER" id="PTHR21240:SF19">
    <property type="entry name" value="CATALYTIC_ HYDROLASE"/>
    <property type="match status" value="1"/>
</dbReference>
<keyword evidence="1" id="KW-0456">Lyase</keyword>
<dbReference type="InterPro" id="IPR032466">
    <property type="entry name" value="Metal_Hydrolase"/>
</dbReference>
<dbReference type="InterPro" id="IPR032465">
    <property type="entry name" value="ACMSD"/>
</dbReference>
<name>A0A933GL17_UNCTE</name>
<feature type="domain" description="Amidohydrolase-related" evidence="2">
    <location>
        <begin position="17"/>
        <end position="261"/>
    </location>
</feature>
<dbReference type="Proteomes" id="UP000772181">
    <property type="component" value="Unassembled WGS sequence"/>
</dbReference>
<dbReference type="EMBL" id="JACQWF010000087">
    <property type="protein sequence ID" value="MBI4595105.1"/>
    <property type="molecule type" value="Genomic_DNA"/>
</dbReference>
<evidence type="ECO:0000259" key="2">
    <source>
        <dbReference type="Pfam" id="PF04909"/>
    </source>
</evidence>
<evidence type="ECO:0000313" key="4">
    <source>
        <dbReference type="Proteomes" id="UP000772181"/>
    </source>
</evidence>
<dbReference type="SUPFAM" id="SSF51556">
    <property type="entry name" value="Metallo-dependent hydrolases"/>
    <property type="match status" value="1"/>
</dbReference>
<accession>A0A933GL17</accession>
<dbReference type="Gene3D" id="3.20.20.140">
    <property type="entry name" value="Metal-dependent hydrolases"/>
    <property type="match status" value="1"/>
</dbReference>
<comment type="caution">
    <text evidence="3">The sequence shown here is derived from an EMBL/GenBank/DDBJ whole genome shotgun (WGS) entry which is preliminary data.</text>
</comment>
<protein>
    <submittedName>
        <fullName evidence="3">Amidohydrolase</fullName>
    </submittedName>
</protein>
<gene>
    <name evidence="3" type="ORF">HY730_01860</name>
</gene>
<reference evidence="3" key="1">
    <citation type="submission" date="2020-07" db="EMBL/GenBank/DDBJ databases">
        <title>Huge and variable diversity of episymbiotic CPR bacteria and DPANN archaea in groundwater ecosystems.</title>
        <authorList>
            <person name="He C.Y."/>
            <person name="Keren R."/>
            <person name="Whittaker M."/>
            <person name="Farag I.F."/>
            <person name="Doudna J."/>
            <person name="Cate J.H.D."/>
            <person name="Banfield J.F."/>
        </authorList>
    </citation>
    <scope>NUCLEOTIDE SEQUENCE</scope>
    <source>
        <strain evidence="3">NC_groundwater_1482_Ag_S-0.65um_47_24</strain>
    </source>
</reference>
<evidence type="ECO:0000313" key="3">
    <source>
        <dbReference type="EMBL" id="MBI4595105.1"/>
    </source>
</evidence>
<sequence length="263" mass="30150">MIIVDTHVHASPYWFEPIEVLLFQMNSNGVEKATLVQYIGQTNNTYLIECSRRFPGRFSPVVMVDTERGDAPEVLKRWVKEGAEGVRLTPMTRSPGRDPLAIWRTCGELNIPVTCTGSKKEFSSDEFRNLIRTLANVRIIIEHLGMVGRDESAPYAIYSKILALADFPNTYIKVPGLGEICERPYPFRQPFPFDPVPPFIQMAYKAFGPSRMMWGSNYPPSSHLEGYRNTLRYLEQHLTTFCDEEAKQWILSKTALSLFKFQE</sequence>
<dbReference type="AlphaFoldDB" id="A0A933GL17"/>
<dbReference type="Pfam" id="PF04909">
    <property type="entry name" value="Amidohydro_2"/>
    <property type="match status" value="1"/>
</dbReference>
<evidence type="ECO:0000256" key="1">
    <source>
        <dbReference type="ARBA" id="ARBA00023239"/>
    </source>
</evidence>
<organism evidence="3 4">
    <name type="scientific">Tectimicrobiota bacterium</name>
    <dbReference type="NCBI Taxonomy" id="2528274"/>
    <lineage>
        <taxon>Bacteria</taxon>
        <taxon>Pseudomonadati</taxon>
        <taxon>Nitrospinota/Tectimicrobiota group</taxon>
        <taxon>Candidatus Tectimicrobiota</taxon>
    </lineage>
</organism>
<dbReference type="InterPro" id="IPR006680">
    <property type="entry name" value="Amidohydro-rel"/>
</dbReference>
<dbReference type="PANTHER" id="PTHR21240">
    <property type="entry name" value="2-AMINO-3-CARBOXYLMUCONATE-6-SEMIALDEHYDE DECARBOXYLASE"/>
    <property type="match status" value="1"/>
</dbReference>
<dbReference type="GO" id="GO:0016831">
    <property type="term" value="F:carboxy-lyase activity"/>
    <property type="evidence" value="ECO:0007669"/>
    <property type="project" value="InterPro"/>
</dbReference>